<organism evidence="6 7">
    <name type="scientific">Mesopusillimonas faecipullorum</name>
    <dbReference type="NCBI Taxonomy" id="2755040"/>
    <lineage>
        <taxon>Bacteria</taxon>
        <taxon>Pseudomonadati</taxon>
        <taxon>Pseudomonadota</taxon>
        <taxon>Betaproteobacteria</taxon>
        <taxon>Burkholderiales</taxon>
        <taxon>Alcaligenaceae</taxon>
        <taxon>Mesopusillimonas</taxon>
    </lineage>
</organism>
<evidence type="ECO:0000256" key="3">
    <source>
        <dbReference type="ARBA" id="ARBA00022729"/>
    </source>
</evidence>
<dbReference type="Proteomes" id="UP000776983">
    <property type="component" value="Unassembled WGS sequence"/>
</dbReference>
<dbReference type="RefSeq" id="WP_226953430.1">
    <property type="nucleotide sequence ID" value="NZ_JACDXW010000002.1"/>
</dbReference>
<feature type="signal peptide" evidence="4">
    <location>
        <begin position="1"/>
        <end position="22"/>
    </location>
</feature>
<sequence length="298" mass="32950">MTHWKKWLLGGAMLGMALCAQAGRLDQIRDRGEVTLGYREASLPFSYLDDKQQPIGYSMDICMGVVEVLKQQLGLPDLRVKRVAVTSSTRIPLVANGTIDMACGSATNNEQRQQQVAFAPTMFITSTRLASLKDSGVTDLQSLKGKTVVSTAGTSSLLWLTQENAERKLGIRIMPAKDHAEAFLAVERGRAAAFLMDDVLLAGLIANSRQPDDWQIGEETFSTEPYAVILPRNDPEFKAAVDDAIKAMMQDGRMEKLYEKWFTQPIAPRDINLNWPIGDALKRVFAEPTDSPDPAVYQ</sequence>
<evidence type="ECO:0000256" key="1">
    <source>
        <dbReference type="ARBA" id="ARBA00010333"/>
    </source>
</evidence>
<comment type="similarity">
    <text evidence="1">Belongs to the bacterial solute-binding protein 3 family.</text>
</comment>
<protein>
    <submittedName>
        <fullName evidence="6">Amino acid ABC transporter substrate-binding protein</fullName>
    </submittedName>
</protein>
<evidence type="ECO:0000259" key="5">
    <source>
        <dbReference type="SMART" id="SM00062"/>
    </source>
</evidence>
<gene>
    <name evidence="6" type="ORF">H0484_05330</name>
</gene>
<evidence type="ECO:0000313" key="6">
    <source>
        <dbReference type="EMBL" id="MCB5363177.1"/>
    </source>
</evidence>
<dbReference type="Pfam" id="PF00497">
    <property type="entry name" value="SBP_bac_3"/>
    <property type="match status" value="1"/>
</dbReference>
<feature type="domain" description="Solute-binding protein family 3/N-terminal" evidence="5">
    <location>
        <begin position="33"/>
        <end position="265"/>
    </location>
</feature>
<evidence type="ECO:0000313" key="7">
    <source>
        <dbReference type="Proteomes" id="UP000776983"/>
    </source>
</evidence>
<keyword evidence="2" id="KW-0813">Transport</keyword>
<accession>A0ABS8CAX0</accession>
<reference evidence="6 7" key="1">
    <citation type="submission" date="2020-07" db="EMBL/GenBank/DDBJ databases">
        <title>Pusillimonas sp. nov., isolated from poultry manure in Taiwan.</title>
        <authorList>
            <person name="Lin S.-Y."/>
            <person name="Tang Y.-S."/>
            <person name="Young C.-C."/>
        </authorList>
    </citation>
    <scope>NUCLEOTIDE SEQUENCE [LARGE SCALE GENOMIC DNA]</scope>
    <source>
        <strain evidence="6 7">CC-YST705</strain>
    </source>
</reference>
<evidence type="ECO:0000256" key="2">
    <source>
        <dbReference type="ARBA" id="ARBA00022448"/>
    </source>
</evidence>
<dbReference type="EMBL" id="JACDXW010000002">
    <property type="protein sequence ID" value="MCB5363177.1"/>
    <property type="molecule type" value="Genomic_DNA"/>
</dbReference>
<comment type="caution">
    <text evidence="6">The sequence shown here is derived from an EMBL/GenBank/DDBJ whole genome shotgun (WGS) entry which is preliminary data.</text>
</comment>
<dbReference type="PANTHER" id="PTHR30085">
    <property type="entry name" value="AMINO ACID ABC TRANSPORTER PERMEASE"/>
    <property type="match status" value="1"/>
</dbReference>
<evidence type="ECO:0000256" key="4">
    <source>
        <dbReference type="SAM" id="SignalP"/>
    </source>
</evidence>
<dbReference type="SUPFAM" id="SSF53850">
    <property type="entry name" value="Periplasmic binding protein-like II"/>
    <property type="match status" value="1"/>
</dbReference>
<dbReference type="CDD" id="cd13688">
    <property type="entry name" value="PBP2_GltI_DEBP"/>
    <property type="match status" value="1"/>
</dbReference>
<proteinExistence type="inferred from homology"/>
<dbReference type="SMART" id="SM00062">
    <property type="entry name" value="PBPb"/>
    <property type="match status" value="1"/>
</dbReference>
<dbReference type="InterPro" id="IPR001638">
    <property type="entry name" value="Solute-binding_3/MltF_N"/>
</dbReference>
<name>A0ABS8CAX0_9BURK</name>
<dbReference type="Gene3D" id="3.40.190.10">
    <property type="entry name" value="Periplasmic binding protein-like II"/>
    <property type="match status" value="2"/>
</dbReference>
<dbReference type="InterPro" id="IPR051455">
    <property type="entry name" value="Bact_solute-bind_prot3"/>
</dbReference>
<dbReference type="PANTHER" id="PTHR30085:SF2">
    <property type="entry name" value="GLUTAMATE_ASPARTATE IMPORT SOLUTE-BINDING PROTEIN"/>
    <property type="match status" value="1"/>
</dbReference>
<keyword evidence="7" id="KW-1185">Reference proteome</keyword>
<feature type="chain" id="PRO_5045601039" evidence="4">
    <location>
        <begin position="23"/>
        <end position="298"/>
    </location>
</feature>
<keyword evidence="3 4" id="KW-0732">Signal</keyword>